<evidence type="ECO:0000313" key="2">
    <source>
        <dbReference type="EMBL" id="EDR04406.1"/>
    </source>
</evidence>
<sequence>MVPGLAKTECNRNPCPPWAKRREGAHIDHHAAHPTSNNVANTTTLCHVTTAHKPAPTTVHNGTPRPRKLPTAHENTPATHVHLQWTRNNTPRTRNSTQRPRTPPAPTKRRPAPMPTPNAHNATPSGHDANEDDNMPGRRHAKTTTRRDDASTMRANETTPSPSPAAHHSFLSLLLTHYPPSPSPSLTPPPFLLTTPSLSLPPSFPTPSLHSLPPSFPTPCLHSLPPVFIPYPLSSFPHSLPTLSLTAPPFSSSPL</sequence>
<organism evidence="3">
    <name type="scientific">Laccaria bicolor (strain S238N-H82 / ATCC MYA-4686)</name>
    <name type="common">Bicoloured deceiver</name>
    <name type="synonym">Laccaria laccata var. bicolor</name>
    <dbReference type="NCBI Taxonomy" id="486041"/>
    <lineage>
        <taxon>Eukaryota</taxon>
        <taxon>Fungi</taxon>
        <taxon>Dikarya</taxon>
        <taxon>Basidiomycota</taxon>
        <taxon>Agaricomycotina</taxon>
        <taxon>Agaricomycetes</taxon>
        <taxon>Agaricomycetidae</taxon>
        <taxon>Agaricales</taxon>
        <taxon>Agaricineae</taxon>
        <taxon>Hydnangiaceae</taxon>
        <taxon>Laccaria</taxon>
    </lineage>
</organism>
<name>B0DM42_LACBS</name>
<accession>B0DM42</accession>
<proteinExistence type="predicted"/>
<dbReference type="Proteomes" id="UP000001194">
    <property type="component" value="Unassembled WGS sequence"/>
</dbReference>
<dbReference type="RefSeq" id="XP_001884925.1">
    <property type="nucleotide sequence ID" value="XM_001884890.1"/>
</dbReference>
<keyword evidence="3" id="KW-1185">Reference proteome</keyword>
<feature type="compositionally biased region" description="Pro residues" evidence="1">
    <location>
        <begin position="101"/>
        <end position="116"/>
    </location>
</feature>
<dbReference type="AlphaFoldDB" id="B0DM42"/>
<dbReference type="InParanoid" id="B0DM42"/>
<protein>
    <submittedName>
        <fullName evidence="2">Predicted protein</fullName>
    </submittedName>
</protein>
<dbReference type="EMBL" id="DS547118">
    <property type="protein sequence ID" value="EDR04406.1"/>
    <property type="molecule type" value="Genomic_DNA"/>
</dbReference>
<feature type="region of interest" description="Disordered" evidence="1">
    <location>
        <begin position="52"/>
        <end position="166"/>
    </location>
</feature>
<dbReference type="KEGG" id="lbc:LACBIDRAFT_330681"/>
<reference evidence="2 3" key="1">
    <citation type="journal article" date="2008" name="Nature">
        <title>The genome of Laccaria bicolor provides insights into mycorrhizal symbiosis.</title>
        <authorList>
            <person name="Martin F."/>
            <person name="Aerts A."/>
            <person name="Ahren D."/>
            <person name="Brun A."/>
            <person name="Danchin E.G.J."/>
            <person name="Duchaussoy F."/>
            <person name="Gibon J."/>
            <person name="Kohler A."/>
            <person name="Lindquist E."/>
            <person name="Pereda V."/>
            <person name="Salamov A."/>
            <person name="Shapiro H.J."/>
            <person name="Wuyts J."/>
            <person name="Blaudez D."/>
            <person name="Buee M."/>
            <person name="Brokstein P."/>
            <person name="Canbaeck B."/>
            <person name="Cohen D."/>
            <person name="Courty P.E."/>
            <person name="Coutinho P.M."/>
            <person name="Delaruelle C."/>
            <person name="Detter J.C."/>
            <person name="Deveau A."/>
            <person name="DiFazio S."/>
            <person name="Duplessis S."/>
            <person name="Fraissinet-Tachet L."/>
            <person name="Lucic E."/>
            <person name="Frey-Klett P."/>
            <person name="Fourrey C."/>
            <person name="Feussner I."/>
            <person name="Gay G."/>
            <person name="Grimwood J."/>
            <person name="Hoegger P.J."/>
            <person name="Jain P."/>
            <person name="Kilaru S."/>
            <person name="Labbe J."/>
            <person name="Lin Y.C."/>
            <person name="Legue V."/>
            <person name="Le Tacon F."/>
            <person name="Marmeisse R."/>
            <person name="Melayah D."/>
            <person name="Montanini B."/>
            <person name="Muratet M."/>
            <person name="Nehls U."/>
            <person name="Niculita-Hirzel H."/>
            <person name="Oudot-Le Secq M.P."/>
            <person name="Peter M."/>
            <person name="Quesneville H."/>
            <person name="Rajashekar B."/>
            <person name="Reich M."/>
            <person name="Rouhier N."/>
            <person name="Schmutz J."/>
            <person name="Yin T."/>
            <person name="Chalot M."/>
            <person name="Henrissat B."/>
            <person name="Kuees U."/>
            <person name="Lucas S."/>
            <person name="Van de Peer Y."/>
            <person name="Podila G.K."/>
            <person name="Polle A."/>
            <person name="Pukkila P.J."/>
            <person name="Richardson P.M."/>
            <person name="Rouze P."/>
            <person name="Sanders I.R."/>
            <person name="Stajich J.E."/>
            <person name="Tunlid A."/>
            <person name="Tuskan G."/>
            <person name="Grigoriev I.V."/>
        </authorList>
    </citation>
    <scope>NUCLEOTIDE SEQUENCE [LARGE SCALE GENOMIC DNA]</scope>
    <source>
        <strain evidence="3">S238N-H82 / ATCC MYA-4686</strain>
    </source>
</reference>
<gene>
    <name evidence="2" type="ORF">LACBIDRAFT_330681</name>
</gene>
<dbReference type="GeneID" id="6080629"/>
<feature type="compositionally biased region" description="Low complexity" evidence="1">
    <location>
        <begin position="86"/>
        <end position="100"/>
    </location>
</feature>
<evidence type="ECO:0000256" key="1">
    <source>
        <dbReference type="SAM" id="MobiDB-lite"/>
    </source>
</evidence>
<evidence type="ECO:0000313" key="3">
    <source>
        <dbReference type="Proteomes" id="UP000001194"/>
    </source>
</evidence>
<dbReference type="HOGENOM" id="CLU_1090160_0_0_1"/>